<keyword evidence="8 11" id="KW-1133">Transmembrane helix</keyword>
<dbReference type="GO" id="GO:0016887">
    <property type="term" value="F:ATP hydrolysis activity"/>
    <property type="evidence" value="ECO:0007669"/>
    <property type="project" value="InterPro"/>
</dbReference>
<feature type="transmembrane region" description="Helical" evidence="11">
    <location>
        <begin position="1195"/>
        <end position="1213"/>
    </location>
</feature>
<evidence type="ECO:0000256" key="3">
    <source>
        <dbReference type="ARBA" id="ARBA00022448"/>
    </source>
</evidence>
<dbReference type="SUPFAM" id="SSF52540">
    <property type="entry name" value="P-loop containing nucleoside triphosphate hydrolases"/>
    <property type="match status" value="2"/>
</dbReference>
<feature type="transmembrane region" description="Helical" evidence="11">
    <location>
        <begin position="1310"/>
        <end position="1330"/>
    </location>
</feature>
<keyword evidence="3" id="KW-0813">Transport</keyword>
<dbReference type="InterPro" id="IPR003439">
    <property type="entry name" value="ABC_transporter-like_ATP-bd"/>
</dbReference>
<feature type="transmembrane region" description="Helical" evidence="11">
    <location>
        <begin position="543"/>
        <end position="565"/>
    </location>
</feature>
<evidence type="ECO:0000259" key="12">
    <source>
        <dbReference type="PROSITE" id="PS50893"/>
    </source>
</evidence>
<feature type="transmembrane region" description="Helical" evidence="11">
    <location>
        <begin position="1419"/>
        <end position="1442"/>
    </location>
</feature>
<dbReference type="Gene3D" id="3.40.50.300">
    <property type="entry name" value="P-loop containing nucleotide triphosphate hydrolases"/>
    <property type="match status" value="2"/>
</dbReference>
<evidence type="ECO:0000256" key="9">
    <source>
        <dbReference type="ARBA" id="ARBA00023136"/>
    </source>
</evidence>
<keyword evidence="5" id="KW-0677">Repeat</keyword>
<dbReference type="PROSITE" id="PS50893">
    <property type="entry name" value="ABC_TRANSPORTER_2"/>
    <property type="match status" value="2"/>
</dbReference>
<evidence type="ECO:0000256" key="7">
    <source>
        <dbReference type="ARBA" id="ARBA00022840"/>
    </source>
</evidence>
<dbReference type="InterPro" id="IPR034003">
    <property type="entry name" value="ABCG_PDR_2"/>
</dbReference>
<reference evidence="13" key="1">
    <citation type="submission" date="2016-07" db="EMBL/GenBank/DDBJ databases">
        <title>De novo transcriptome assembly of four accessions of the metal hyperaccumulator plant Noccaea caerulescens.</title>
        <authorList>
            <person name="Blande D."/>
            <person name="Halimaa P."/>
            <person name="Tervahauta A.I."/>
            <person name="Aarts M.G."/>
            <person name="Karenlampi S.O."/>
        </authorList>
    </citation>
    <scope>NUCLEOTIDE SEQUENCE</scope>
</reference>
<keyword evidence="7" id="KW-0067">ATP-binding</keyword>
<organism evidence="13">
    <name type="scientific">Noccaea caerulescens</name>
    <name type="common">Alpine penny-cress</name>
    <name type="synonym">Thlaspi caerulescens</name>
    <dbReference type="NCBI Taxonomy" id="107243"/>
    <lineage>
        <taxon>Eukaryota</taxon>
        <taxon>Viridiplantae</taxon>
        <taxon>Streptophyta</taxon>
        <taxon>Embryophyta</taxon>
        <taxon>Tracheophyta</taxon>
        <taxon>Spermatophyta</taxon>
        <taxon>Magnoliopsida</taxon>
        <taxon>eudicotyledons</taxon>
        <taxon>Gunneridae</taxon>
        <taxon>Pentapetalae</taxon>
        <taxon>rosids</taxon>
        <taxon>malvids</taxon>
        <taxon>Brassicales</taxon>
        <taxon>Brassicaceae</taxon>
        <taxon>Coluteocarpeae</taxon>
        <taxon>Noccaea</taxon>
    </lineage>
</organism>
<dbReference type="Pfam" id="PF01061">
    <property type="entry name" value="ABC2_membrane"/>
    <property type="match status" value="2"/>
</dbReference>
<feature type="transmembrane region" description="Helical" evidence="11">
    <location>
        <begin position="1336"/>
        <end position="1359"/>
    </location>
</feature>
<dbReference type="GO" id="GO:0005524">
    <property type="term" value="F:ATP binding"/>
    <property type="evidence" value="ECO:0007669"/>
    <property type="project" value="UniProtKB-KW"/>
</dbReference>
<name>A0A1J3H5Y3_NOCCA</name>
<dbReference type="FunFam" id="3.40.50.300:FF:000157">
    <property type="entry name" value="ABC transporter G family member 34"/>
    <property type="match status" value="1"/>
</dbReference>
<evidence type="ECO:0000256" key="1">
    <source>
        <dbReference type="ARBA" id="ARBA00004141"/>
    </source>
</evidence>
<dbReference type="GO" id="GO:0005886">
    <property type="term" value="C:plasma membrane"/>
    <property type="evidence" value="ECO:0007669"/>
    <property type="project" value="UniProtKB-ARBA"/>
</dbReference>
<dbReference type="FunFam" id="3.40.50.300:FF:000179">
    <property type="entry name" value="ABC transporter G family member 34"/>
    <property type="match status" value="1"/>
</dbReference>
<dbReference type="InterPro" id="IPR013525">
    <property type="entry name" value="ABC2_TM"/>
</dbReference>
<dbReference type="GO" id="GO:0140359">
    <property type="term" value="F:ABC-type transporter activity"/>
    <property type="evidence" value="ECO:0007669"/>
    <property type="project" value="InterPro"/>
</dbReference>
<dbReference type="Pfam" id="PF00005">
    <property type="entry name" value="ABC_tran"/>
    <property type="match status" value="2"/>
</dbReference>
<dbReference type="InterPro" id="IPR043926">
    <property type="entry name" value="ABCG_dom"/>
</dbReference>
<feature type="transmembrane region" description="Helical" evidence="11">
    <location>
        <begin position="577"/>
        <end position="598"/>
    </location>
</feature>
<evidence type="ECO:0000256" key="11">
    <source>
        <dbReference type="SAM" id="Phobius"/>
    </source>
</evidence>
<dbReference type="InterPro" id="IPR027417">
    <property type="entry name" value="P-loop_NTPase"/>
</dbReference>
<protein>
    <submittedName>
        <fullName evidence="13">ABC transporter G family member 33</fullName>
    </submittedName>
</protein>
<accession>A0A1J3H5Y3</accession>
<feature type="transmembrane region" description="Helical" evidence="11">
    <location>
        <begin position="661"/>
        <end position="680"/>
    </location>
</feature>
<dbReference type="CDD" id="cd03232">
    <property type="entry name" value="ABCG_PDR_domain2"/>
    <property type="match status" value="1"/>
</dbReference>
<evidence type="ECO:0000256" key="10">
    <source>
        <dbReference type="SAM" id="MobiDB-lite"/>
    </source>
</evidence>
<evidence type="ECO:0000256" key="6">
    <source>
        <dbReference type="ARBA" id="ARBA00022741"/>
    </source>
</evidence>
<keyword evidence="4 11" id="KW-0812">Transmembrane</keyword>
<dbReference type="InterPro" id="IPR003593">
    <property type="entry name" value="AAA+_ATPase"/>
</dbReference>
<feature type="transmembrane region" description="Helical" evidence="11">
    <location>
        <begin position="1225"/>
        <end position="1251"/>
    </location>
</feature>
<sequence>MAHMGGADEIESLRVELAEIGRSIRSSFRRRTSSFRSNSSRYEPDHDGDGNGNDAEYALQWAEIERLPTVKRMRSSLLDDGDESKTEKGKRVVDVTKLGAMERHLMIEKLIKHIENDNLKLLKKIRRRIDRVGMEFPTIEVRYKSLKVEAECEIVQGKALPTLWNTSKRVVSELVKLTGAKTHEAKISILNDVNGIIKPGRLTLLLGPPGCGKTTLLKALSGNLENNLKCSGEISYNGHRLDEFVPQKTSAYISQYDLHIAEMTVRETVDFSARCQGVGSRTDIMMEVSRREKEAGIIPDTEVDAYMKAISVEGLERSLQTDYIMKILGLDICAETLIGDMMRRGISGGQKKRLTTAEMIVGPTKALFMDEITNGLDSSTAFQIVKSLQQLAHISNATVLVSLLQPAPESFDLFDDIMLMAKGKIVYHGPRSEVLNFFEDCGFQCPERKGVADFLQEVISRKDQGQYWLHQDLPHSFVSVDTMSKRFKDLEIGRKIEEALSKPYDNSKTHNKDALFFNEYSLPKWELFRACISREFLLMKRNYFVYLFKTCQLVLAAIFTMTVFIRTRMGIDVIHGNSYISCLFFATVVLLVDGLPELTMTVQRLSVFYKQKQLCFYPAWAYAIPATVLKVPLSFFESLVWTCLTYYVIGYTPEASRFFRQFIMLFATHITSISMFRCIAAVFQTGTASLEAAGYAIIVTFVFAGFAIPYTNMPKWLKWGFWVNPVSYAEIGLSVNEFLAPRWQQMQPTNVTLGRTILESRGLNYDDYMYWVSLCALLGLTLIFNIIFTLALSFLKSPTSSRAMISQDKLSELQGTKDSLVKKNKSIDSPVKANEDTGKMVLPFKPLTITFQDLNYYVDLPVEMRGQGYTEKKLQLLLGITGAFRPGVLTALMGISGAGKTTLLDVLAGRKTSGYIEGDIRISGFRKVQETFARVSGYCEQTDIHSPNITVEESLIYSAWLRLVPEIDPKTKIRFVKQVLETIELEEIKDAMVGVAGESGLSTEQRKRLTVAVELVANPSIIFMDEPTTGLDARAAAIVMRAVKNVAETGRTIVCTIHQPSIDIFEAFDELVLLKRGGRMIYTGPLGQHSSHVIQYFQSIHGVAKIRDNYNPATWMLEVTSQSAEIELDMDFATIYNASDLHKSNSELAKELSKPDPGSSDLHFERTFAQNWWEQFKSCLWKMSLSYWRSPSYNLMRILHTLISSLLFGVLFWKQGQNIDTQQNLFTVLGAIYGLVLFLGVNNCASALQYFQTEHTVMYRERFAGMYSAFAYALAQVVTEIPYIFIQSAEFVIIIYPMMGLYASPAKVFWCLYSMFCNLLCYNYLALFLISVTPSFMIAAILQSLFFVTFNLFAGFLIPLPQIPKWWVWFYYLTPTSWTLNLFFTSQYGDIHQEINAFGETTTVARFLEDYYGFHHDRLVVTAIILIAFPIALGSMFAFFVAKLNYQKR</sequence>
<gene>
    <name evidence="13" type="ORF">LE_TR15505_c0_g1_i1_g.49651</name>
</gene>
<keyword evidence="9 11" id="KW-0472">Membrane</keyword>
<feature type="transmembrane region" description="Helical" evidence="11">
    <location>
        <begin position="1263"/>
        <end position="1278"/>
    </location>
</feature>
<proteinExistence type="inferred from homology"/>
<dbReference type="Pfam" id="PF08370">
    <property type="entry name" value="PDR_assoc"/>
    <property type="match status" value="1"/>
</dbReference>
<evidence type="ECO:0000256" key="5">
    <source>
        <dbReference type="ARBA" id="ARBA00022737"/>
    </source>
</evidence>
<feature type="transmembrane region" description="Helical" evidence="11">
    <location>
        <begin position="1366"/>
        <end position="1384"/>
    </location>
</feature>
<dbReference type="PANTHER" id="PTHR19241">
    <property type="entry name" value="ATP-BINDING CASSETTE TRANSPORTER"/>
    <property type="match status" value="1"/>
</dbReference>
<evidence type="ECO:0000256" key="4">
    <source>
        <dbReference type="ARBA" id="ARBA00022692"/>
    </source>
</evidence>
<dbReference type="InterPro" id="IPR013581">
    <property type="entry name" value="PDR_assoc"/>
</dbReference>
<dbReference type="SMART" id="SM00382">
    <property type="entry name" value="AAA"/>
    <property type="match status" value="2"/>
</dbReference>
<feature type="transmembrane region" description="Helical" evidence="11">
    <location>
        <begin position="692"/>
        <end position="711"/>
    </location>
</feature>
<evidence type="ECO:0000256" key="2">
    <source>
        <dbReference type="ARBA" id="ARBA00006012"/>
    </source>
</evidence>
<dbReference type="Pfam" id="PF19055">
    <property type="entry name" value="ABC2_membrane_7"/>
    <property type="match status" value="2"/>
</dbReference>
<keyword evidence="6" id="KW-0547">Nucleotide-binding</keyword>
<comment type="subcellular location">
    <subcellularLocation>
        <location evidence="1">Membrane</location>
        <topology evidence="1">Multi-pass membrane protein</topology>
    </subcellularLocation>
</comment>
<feature type="transmembrane region" description="Helical" evidence="11">
    <location>
        <begin position="768"/>
        <end position="795"/>
    </location>
</feature>
<evidence type="ECO:0000256" key="8">
    <source>
        <dbReference type="ARBA" id="ARBA00022989"/>
    </source>
</evidence>
<feature type="domain" description="ABC transporter" evidence="12">
    <location>
        <begin position="849"/>
        <end position="1102"/>
    </location>
</feature>
<comment type="similarity">
    <text evidence="2">Belongs to the ABC transporter superfamily. ABCG family. PDR (TC 3.A.1.205) subfamily.</text>
</comment>
<dbReference type="InterPro" id="IPR034001">
    <property type="entry name" value="ABCG_PDR_1"/>
</dbReference>
<feature type="domain" description="ABC transporter" evidence="12">
    <location>
        <begin position="175"/>
        <end position="447"/>
    </location>
</feature>
<dbReference type="CDD" id="cd03233">
    <property type="entry name" value="ABCG_PDR_domain1"/>
    <property type="match status" value="1"/>
</dbReference>
<feature type="region of interest" description="Disordered" evidence="10">
    <location>
        <begin position="33"/>
        <end position="53"/>
    </location>
</feature>
<evidence type="ECO:0000313" key="13">
    <source>
        <dbReference type="EMBL" id="JAU62861.1"/>
    </source>
</evidence>
<feature type="transmembrane region" description="Helical" evidence="11">
    <location>
        <begin position="619"/>
        <end position="649"/>
    </location>
</feature>
<dbReference type="EMBL" id="GEVL01014480">
    <property type="protein sequence ID" value="JAU62861.1"/>
    <property type="molecule type" value="Transcribed_RNA"/>
</dbReference>